<dbReference type="EMBL" id="QPFP01000036">
    <property type="protein sequence ID" value="TEB27900.1"/>
    <property type="molecule type" value="Genomic_DNA"/>
</dbReference>
<dbReference type="OrthoDB" id="2838379at2759"/>
<accession>A0A4Y7T158</accession>
<keyword evidence="2" id="KW-1185">Reference proteome</keyword>
<evidence type="ECO:0000313" key="2">
    <source>
        <dbReference type="Proteomes" id="UP000298030"/>
    </source>
</evidence>
<reference evidence="1 2" key="1">
    <citation type="journal article" date="2019" name="Nat. Ecol. Evol.">
        <title>Megaphylogeny resolves global patterns of mushroom evolution.</title>
        <authorList>
            <person name="Varga T."/>
            <person name="Krizsan K."/>
            <person name="Foldi C."/>
            <person name="Dima B."/>
            <person name="Sanchez-Garcia M."/>
            <person name="Sanchez-Ramirez S."/>
            <person name="Szollosi G.J."/>
            <person name="Szarkandi J.G."/>
            <person name="Papp V."/>
            <person name="Albert L."/>
            <person name="Andreopoulos W."/>
            <person name="Angelini C."/>
            <person name="Antonin V."/>
            <person name="Barry K.W."/>
            <person name="Bougher N.L."/>
            <person name="Buchanan P."/>
            <person name="Buyck B."/>
            <person name="Bense V."/>
            <person name="Catcheside P."/>
            <person name="Chovatia M."/>
            <person name="Cooper J."/>
            <person name="Damon W."/>
            <person name="Desjardin D."/>
            <person name="Finy P."/>
            <person name="Geml J."/>
            <person name="Haridas S."/>
            <person name="Hughes K."/>
            <person name="Justo A."/>
            <person name="Karasinski D."/>
            <person name="Kautmanova I."/>
            <person name="Kiss B."/>
            <person name="Kocsube S."/>
            <person name="Kotiranta H."/>
            <person name="LaButti K.M."/>
            <person name="Lechner B.E."/>
            <person name="Liimatainen K."/>
            <person name="Lipzen A."/>
            <person name="Lukacs Z."/>
            <person name="Mihaltcheva S."/>
            <person name="Morgado L.N."/>
            <person name="Niskanen T."/>
            <person name="Noordeloos M.E."/>
            <person name="Ohm R.A."/>
            <person name="Ortiz-Santana B."/>
            <person name="Ovrebo C."/>
            <person name="Racz N."/>
            <person name="Riley R."/>
            <person name="Savchenko A."/>
            <person name="Shiryaev A."/>
            <person name="Soop K."/>
            <person name="Spirin V."/>
            <person name="Szebenyi C."/>
            <person name="Tomsovsky M."/>
            <person name="Tulloss R.E."/>
            <person name="Uehling J."/>
            <person name="Grigoriev I.V."/>
            <person name="Vagvolgyi C."/>
            <person name="Papp T."/>
            <person name="Martin F.M."/>
            <person name="Miettinen O."/>
            <person name="Hibbett D.S."/>
            <person name="Nagy L.G."/>
        </authorList>
    </citation>
    <scope>NUCLEOTIDE SEQUENCE [LARGE SCALE GENOMIC DNA]</scope>
    <source>
        <strain evidence="1 2">FP101781</strain>
    </source>
</reference>
<evidence type="ECO:0008006" key="3">
    <source>
        <dbReference type="Google" id="ProtNLM"/>
    </source>
</evidence>
<dbReference type="Proteomes" id="UP000298030">
    <property type="component" value="Unassembled WGS sequence"/>
</dbReference>
<gene>
    <name evidence="1" type="ORF">FA13DRAFT_841571</name>
</gene>
<evidence type="ECO:0000313" key="1">
    <source>
        <dbReference type="EMBL" id="TEB27900.1"/>
    </source>
</evidence>
<proteinExistence type="predicted"/>
<comment type="caution">
    <text evidence="1">The sequence shown here is derived from an EMBL/GenBank/DDBJ whole genome shotgun (WGS) entry which is preliminary data.</text>
</comment>
<dbReference type="SUPFAM" id="SSF52047">
    <property type="entry name" value="RNI-like"/>
    <property type="match status" value="1"/>
</dbReference>
<name>A0A4Y7T158_COPMI</name>
<dbReference type="AlphaFoldDB" id="A0A4Y7T158"/>
<sequence>MKHQGRTLIRLEQYLIHSGTRPFTFGFILHHNRPLHDAYVSFAYIVLQRLVRECHRWEGPLLYLARYGAGGKWPVDPLLPIEGHLPALSRLDLTVAAKTNDEWSLLSSPFSSAPKLRHVVFNTPRHGVASANTHFDLLLPWAQLSTFDGLSHFYSHNSLLRFLSQSPSPDSTLTTLKIGSIQIQPPISPPVTLTKLTTLHIQLNSPDGRLWLAAMLVVPSLQSLSMHGRRPPQDTAVLHHPRPHPHVPVPPHPPCARRLPRAAEGARTVRRIQSLCIPALPPAHGTGHPVDVRGCAWVPHRVRCRP</sequence>
<organism evidence="1 2">
    <name type="scientific">Coprinellus micaceus</name>
    <name type="common">Glistening ink-cap mushroom</name>
    <name type="synonym">Coprinus micaceus</name>
    <dbReference type="NCBI Taxonomy" id="71717"/>
    <lineage>
        <taxon>Eukaryota</taxon>
        <taxon>Fungi</taxon>
        <taxon>Dikarya</taxon>
        <taxon>Basidiomycota</taxon>
        <taxon>Agaricomycotina</taxon>
        <taxon>Agaricomycetes</taxon>
        <taxon>Agaricomycetidae</taxon>
        <taxon>Agaricales</taxon>
        <taxon>Agaricineae</taxon>
        <taxon>Psathyrellaceae</taxon>
        <taxon>Coprinellus</taxon>
    </lineage>
</organism>
<protein>
    <recommendedName>
        <fullName evidence="3">F-box domain-containing protein</fullName>
    </recommendedName>
</protein>